<dbReference type="Proteomes" id="UP000218934">
    <property type="component" value="Unassembled WGS sequence"/>
</dbReference>
<sequence>MLPFHVEPLTPTSEAIQIHGLERGHLDDPAVREELGRLWIQHGLVVFRGMEDSDELHLELSRVFGPFQLHPIKQGNTDPSRLEITNVQYEPGGENGNVYNVNGVDLGGWLPLHFDLVYFDKVNHGGLLRPRLIPPTMGGTTFLDKIAAYDSLPDDLKRRAEGLEVIYDFYMDISTMKNSVDTIRLVRMGKKFRDIQAREDSYPRSIHPLVYAQKETGRKMLNLSPWFADEILGLDRAEGDVLLGELARHILSHPDIYIHRWTPGDIVLWDNWRMLHGAEGLPPESGSRWLQRTTLAGDYALGRLEGAENSALELVDV</sequence>
<comment type="similarity">
    <text evidence="1">Belongs to the TfdA dioxygenase family.</text>
</comment>
<dbReference type="EMBL" id="NWUF01000006">
    <property type="protein sequence ID" value="PCE42788.1"/>
    <property type="molecule type" value="Genomic_DNA"/>
</dbReference>
<dbReference type="InterPro" id="IPR003819">
    <property type="entry name" value="TauD/TfdA-like"/>
</dbReference>
<evidence type="ECO:0000256" key="1">
    <source>
        <dbReference type="ARBA" id="ARBA00005896"/>
    </source>
</evidence>
<organism evidence="7 8">
    <name type="scientific">Rhizorhabdus dicambivorans</name>
    <dbReference type="NCBI Taxonomy" id="1850238"/>
    <lineage>
        <taxon>Bacteria</taxon>
        <taxon>Pseudomonadati</taxon>
        <taxon>Pseudomonadota</taxon>
        <taxon>Alphaproteobacteria</taxon>
        <taxon>Sphingomonadales</taxon>
        <taxon>Sphingomonadaceae</taxon>
        <taxon>Rhizorhabdus</taxon>
    </lineage>
</organism>
<feature type="domain" description="TauD/TfdA-like" evidence="6">
    <location>
        <begin position="6"/>
        <end position="294"/>
    </location>
</feature>
<name>A0A2A4FX56_9SPHN</name>
<dbReference type="PANTHER" id="PTHR30468:SF1">
    <property type="entry name" value="ALPHA-KETOGLUTARATE-DEPENDENT SULFONATE DIOXYGENASE"/>
    <property type="match status" value="1"/>
</dbReference>
<evidence type="ECO:0000313" key="8">
    <source>
        <dbReference type="Proteomes" id="UP000218934"/>
    </source>
</evidence>
<dbReference type="OrthoDB" id="7209371at2"/>
<dbReference type="GO" id="GO:0046872">
    <property type="term" value="F:metal ion binding"/>
    <property type="evidence" value="ECO:0007669"/>
    <property type="project" value="UniProtKB-KW"/>
</dbReference>
<dbReference type="PANTHER" id="PTHR30468">
    <property type="entry name" value="ALPHA-KETOGLUTARATE-DEPENDENT SULFONATE DIOXYGENASE"/>
    <property type="match status" value="1"/>
</dbReference>
<dbReference type="RefSeq" id="WP_066959560.1">
    <property type="nucleotide sequence ID" value="NZ_CP023449.1"/>
</dbReference>
<reference evidence="7 8" key="1">
    <citation type="submission" date="2017-09" db="EMBL/GenBank/DDBJ databases">
        <title>The Catabolism of 3,6-Dichlorosalicylic acid is Initiated by the Cytochrome P450 Monooxygenase DsmABC in Rhizorhabdus dicambivorans Ndbn-20.</title>
        <authorList>
            <person name="Na L."/>
        </authorList>
    </citation>
    <scope>NUCLEOTIDE SEQUENCE [LARGE SCALE GENOMIC DNA]</scope>
    <source>
        <strain evidence="7 8">Ndbn-20m</strain>
    </source>
</reference>
<dbReference type="AlphaFoldDB" id="A0A2A4FX56"/>
<dbReference type="GO" id="GO:0006790">
    <property type="term" value="P:sulfur compound metabolic process"/>
    <property type="evidence" value="ECO:0007669"/>
    <property type="project" value="TreeGrafter"/>
</dbReference>
<gene>
    <name evidence="7" type="ORF">COO09_08095</name>
</gene>
<dbReference type="KEGG" id="rdi:CMV14_03960"/>
<keyword evidence="2" id="KW-0479">Metal-binding</keyword>
<evidence type="ECO:0000313" key="7">
    <source>
        <dbReference type="EMBL" id="PCE42788.1"/>
    </source>
</evidence>
<dbReference type="Gene3D" id="3.60.130.10">
    <property type="entry name" value="Clavaminate synthase-like"/>
    <property type="match status" value="1"/>
</dbReference>
<keyword evidence="5" id="KW-0408">Iron</keyword>
<dbReference type="InterPro" id="IPR051323">
    <property type="entry name" value="AtsK-like"/>
</dbReference>
<evidence type="ECO:0000256" key="5">
    <source>
        <dbReference type="ARBA" id="ARBA00023004"/>
    </source>
</evidence>
<evidence type="ECO:0000256" key="2">
    <source>
        <dbReference type="ARBA" id="ARBA00022723"/>
    </source>
</evidence>
<comment type="caution">
    <text evidence="7">The sequence shown here is derived from an EMBL/GenBank/DDBJ whole genome shotgun (WGS) entry which is preliminary data.</text>
</comment>
<evidence type="ECO:0000256" key="4">
    <source>
        <dbReference type="ARBA" id="ARBA00023002"/>
    </source>
</evidence>
<evidence type="ECO:0000259" key="6">
    <source>
        <dbReference type="Pfam" id="PF02668"/>
    </source>
</evidence>
<dbReference type="GO" id="GO:0005737">
    <property type="term" value="C:cytoplasm"/>
    <property type="evidence" value="ECO:0007669"/>
    <property type="project" value="TreeGrafter"/>
</dbReference>
<keyword evidence="3 7" id="KW-0223">Dioxygenase</keyword>
<evidence type="ECO:0000256" key="3">
    <source>
        <dbReference type="ARBA" id="ARBA00022964"/>
    </source>
</evidence>
<dbReference type="InterPro" id="IPR042098">
    <property type="entry name" value="TauD-like_sf"/>
</dbReference>
<keyword evidence="4" id="KW-0560">Oxidoreductase</keyword>
<dbReference type="SUPFAM" id="SSF51197">
    <property type="entry name" value="Clavaminate synthase-like"/>
    <property type="match status" value="1"/>
</dbReference>
<dbReference type="GO" id="GO:0000908">
    <property type="term" value="F:taurine dioxygenase activity"/>
    <property type="evidence" value="ECO:0007669"/>
    <property type="project" value="TreeGrafter"/>
</dbReference>
<keyword evidence="8" id="KW-1185">Reference proteome</keyword>
<dbReference type="Pfam" id="PF02668">
    <property type="entry name" value="TauD"/>
    <property type="match status" value="1"/>
</dbReference>
<proteinExistence type="inferred from homology"/>
<protein>
    <submittedName>
        <fullName evidence="7">TauD/TfdA family dioxygenase</fullName>
    </submittedName>
</protein>
<accession>A0A2A4FX56</accession>